<protein>
    <submittedName>
        <fullName evidence="3">PPOX class F420-dependent oxidoreductase</fullName>
        <ecNumber evidence="3">1.-.-.-</ecNumber>
    </submittedName>
</protein>
<keyword evidence="1 3" id="KW-0560">Oxidoreductase</keyword>
<reference evidence="3 4" key="1">
    <citation type="submission" date="2018-08" db="EMBL/GenBank/DDBJ databases">
        <title>Diversity &amp; Physiological Properties of Lignin-Decomposing Actinobacteria from Soil.</title>
        <authorList>
            <person name="Roh S.G."/>
            <person name="Kim S.B."/>
        </authorList>
    </citation>
    <scope>NUCLEOTIDE SEQUENCE [LARGE SCALE GENOMIC DNA]</scope>
    <source>
        <strain evidence="3 4">MMS17-GH009</strain>
    </source>
</reference>
<dbReference type="InterPro" id="IPR019965">
    <property type="entry name" value="PPOX_F420-dep_Rv2061_put"/>
</dbReference>
<dbReference type="AlphaFoldDB" id="A0A372ZSR7"/>
<evidence type="ECO:0000313" key="4">
    <source>
        <dbReference type="Proteomes" id="UP000263377"/>
    </source>
</evidence>
<dbReference type="SUPFAM" id="SSF50475">
    <property type="entry name" value="FMN-binding split barrel"/>
    <property type="match status" value="1"/>
</dbReference>
<dbReference type="Gene3D" id="2.30.110.10">
    <property type="entry name" value="Electron Transport, Fmn-binding Protein, Chain A"/>
    <property type="match status" value="1"/>
</dbReference>
<evidence type="ECO:0000256" key="2">
    <source>
        <dbReference type="SAM" id="MobiDB-lite"/>
    </source>
</evidence>
<feature type="region of interest" description="Disordered" evidence="2">
    <location>
        <begin position="1"/>
        <end position="22"/>
    </location>
</feature>
<name>A0A372ZSR7_9ACTN</name>
<comment type="caution">
    <text evidence="3">The sequence shown here is derived from an EMBL/GenBank/DDBJ whole genome shotgun (WGS) entry which is preliminary data.</text>
</comment>
<dbReference type="EMBL" id="QVIG01000001">
    <property type="protein sequence ID" value="RGD58821.1"/>
    <property type="molecule type" value="Genomic_DNA"/>
</dbReference>
<gene>
    <name evidence="3" type="ORF">DR950_14460</name>
</gene>
<dbReference type="GO" id="GO:0005829">
    <property type="term" value="C:cytosol"/>
    <property type="evidence" value="ECO:0007669"/>
    <property type="project" value="TreeGrafter"/>
</dbReference>
<dbReference type="EC" id="1.-.-.-" evidence="3"/>
<evidence type="ECO:0000256" key="1">
    <source>
        <dbReference type="ARBA" id="ARBA00023002"/>
    </source>
</evidence>
<proteinExistence type="predicted"/>
<dbReference type="PANTHER" id="PTHR35176">
    <property type="entry name" value="HEME OXYGENASE HI_0854-RELATED"/>
    <property type="match status" value="1"/>
</dbReference>
<feature type="compositionally biased region" description="Basic and acidic residues" evidence="2">
    <location>
        <begin position="7"/>
        <end position="22"/>
    </location>
</feature>
<dbReference type="InterPro" id="IPR012349">
    <property type="entry name" value="Split_barrel_FMN-bd"/>
</dbReference>
<dbReference type="InterPro" id="IPR052019">
    <property type="entry name" value="F420H2_bilvrd_red/Heme_oxyg"/>
</dbReference>
<dbReference type="Proteomes" id="UP000263377">
    <property type="component" value="Unassembled WGS sequence"/>
</dbReference>
<dbReference type="GO" id="GO:0016627">
    <property type="term" value="F:oxidoreductase activity, acting on the CH-CH group of donors"/>
    <property type="evidence" value="ECO:0007669"/>
    <property type="project" value="TreeGrafter"/>
</dbReference>
<sequence>MAQGGQVHDRTDRSDRTDQVDPTDRIADSRYLLLTTFGEDGSRLESQLWVVQDGTALGVWTPAHSGEAERIRRHPRVLIGPCDAHGRPTGRRIPARARLCDADDTARYRTSLINKYGLTALIALARSRFRVGLAGTVGIRITLNELERRLVGPEWLPPATYCVN</sequence>
<dbReference type="NCBIfam" id="TIGR03666">
    <property type="entry name" value="Rv2061_F420"/>
    <property type="match status" value="1"/>
</dbReference>
<organism evidence="3 4">
    <name type="scientific">Kitasatospora xanthocidica</name>
    <dbReference type="NCBI Taxonomy" id="83382"/>
    <lineage>
        <taxon>Bacteria</taxon>
        <taxon>Bacillati</taxon>
        <taxon>Actinomycetota</taxon>
        <taxon>Actinomycetes</taxon>
        <taxon>Kitasatosporales</taxon>
        <taxon>Streptomycetaceae</taxon>
        <taxon>Kitasatospora</taxon>
    </lineage>
</organism>
<accession>A0A372ZSR7</accession>
<dbReference type="GO" id="GO:0070967">
    <property type="term" value="F:coenzyme F420 binding"/>
    <property type="evidence" value="ECO:0007669"/>
    <property type="project" value="TreeGrafter"/>
</dbReference>
<dbReference type="PANTHER" id="PTHR35176:SF11">
    <property type="entry name" value="PYRIDOXAMINE 5'-PHOSPHATE OXIDASE FAMILY PROTEIN"/>
    <property type="match status" value="1"/>
</dbReference>
<evidence type="ECO:0000313" key="3">
    <source>
        <dbReference type="EMBL" id="RGD58821.1"/>
    </source>
</evidence>
<keyword evidence="4" id="KW-1185">Reference proteome</keyword>